<accession>A0A916JKE5</accession>
<dbReference type="EC" id="2.5.1.145" evidence="8"/>
<feature type="transmembrane region" description="Helical" evidence="7">
    <location>
        <begin position="224"/>
        <end position="242"/>
    </location>
</feature>
<dbReference type="InterPro" id="IPR001640">
    <property type="entry name" value="Lgt"/>
</dbReference>
<sequence>MTFPIEFGYGSYKVSAHLIFELLAFFTAFRFYIFLRKKTKDPISKANRFLIIIGATLGAFLGSRLVGGLEDPNALANSKHLFLYFFATKTIVGGLLGGLFSVELVKLLIHEKKNSGDIFVFPIILGMSIGRIGCFSNGIYEMTYGVETHFFLGMDLGDGLHRHPVALYEIIFLLVLASILYGISKKIRLRNGLLFKLFMIAYLVFRFLLEYIKPVFFWDSGLSTIQIACIIGLTYYFFVFLIKRKPVVDQ</sequence>
<gene>
    <name evidence="8" type="primary">lgt_2</name>
    <name evidence="8" type="ORF">CRYO30217_00206</name>
</gene>
<dbReference type="Proteomes" id="UP000683507">
    <property type="component" value="Chromosome"/>
</dbReference>
<feature type="transmembrane region" description="Helical" evidence="7">
    <location>
        <begin position="81"/>
        <end position="105"/>
    </location>
</feature>
<organism evidence="8 9">
    <name type="scientific">Parvicella tangerina</name>
    <dbReference type="NCBI Taxonomy" id="2829795"/>
    <lineage>
        <taxon>Bacteria</taxon>
        <taxon>Pseudomonadati</taxon>
        <taxon>Bacteroidota</taxon>
        <taxon>Flavobacteriia</taxon>
        <taxon>Flavobacteriales</taxon>
        <taxon>Parvicellaceae</taxon>
        <taxon>Parvicella</taxon>
    </lineage>
</organism>
<keyword evidence="6 7" id="KW-0472">Membrane</keyword>
<evidence type="ECO:0000313" key="8">
    <source>
        <dbReference type="EMBL" id="CAG5076806.1"/>
    </source>
</evidence>
<keyword evidence="3 8" id="KW-0808">Transferase</keyword>
<dbReference type="AlphaFoldDB" id="A0A916JKE5"/>
<feature type="transmembrane region" description="Helical" evidence="7">
    <location>
        <begin position="117"/>
        <end position="140"/>
    </location>
</feature>
<evidence type="ECO:0000256" key="5">
    <source>
        <dbReference type="ARBA" id="ARBA00022989"/>
    </source>
</evidence>
<evidence type="ECO:0000256" key="3">
    <source>
        <dbReference type="ARBA" id="ARBA00022679"/>
    </source>
</evidence>
<evidence type="ECO:0000256" key="4">
    <source>
        <dbReference type="ARBA" id="ARBA00022692"/>
    </source>
</evidence>
<dbReference type="GO" id="GO:0008961">
    <property type="term" value="F:phosphatidylglycerol-prolipoprotein diacylglyceryl transferase activity"/>
    <property type="evidence" value="ECO:0007669"/>
    <property type="project" value="UniProtKB-EC"/>
</dbReference>
<dbReference type="KEGG" id="ptan:CRYO30217_00206"/>
<keyword evidence="2" id="KW-1003">Cell membrane</keyword>
<dbReference type="EMBL" id="OU015584">
    <property type="protein sequence ID" value="CAG5076806.1"/>
    <property type="molecule type" value="Genomic_DNA"/>
</dbReference>
<feature type="transmembrane region" description="Helical" evidence="7">
    <location>
        <begin position="14"/>
        <end position="35"/>
    </location>
</feature>
<keyword evidence="4 7" id="KW-0812">Transmembrane</keyword>
<protein>
    <submittedName>
        <fullName evidence="8">Phosphatidylglycerol--prolipoprotein diacylglyceryl transferase</fullName>
        <ecNumber evidence="8">2.5.1.145</ecNumber>
    </submittedName>
</protein>
<evidence type="ECO:0000256" key="1">
    <source>
        <dbReference type="ARBA" id="ARBA00007150"/>
    </source>
</evidence>
<name>A0A916JKE5_9FLAO</name>
<reference evidence="8" key="1">
    <citation type="submission" date="2021-04" db="EMBL/GenBank/DDBJ databases">
        <authorList>
            <person name="Rodrigo-Torres L."/>
            <person name="Arahal R. D."/>
            <person name="Lucena T."/>
        </authorList>
    </citation>
    <scope>NUCLEOTIDE SEQUENCE</scope>
    <source>
        <strain evidence="8">AS29M-1</strain>
    </source>
</reference>
<keyword evidence="5 7" id="KW-1133">Transmembrane helix</keyword>
<feature type="transmembrane region" description="Helical" evidence="7">
    <location>
        <begin position="193"/>
        <end position="212"/>
    </location>
</feature>
<dbReference type="PANTHER" id="PTHR30589">
    <property type="entry name" value="PROLIPOPROTEIN DIACYLGLYCERYL TRANSFERASE"/>
    <property type="match status" value="1"/>
</dbReference>
<dbReference type="Pfam" id="PF01790">
    <property type="entry name" value="LGT"/>
    <property type="match status" value="1"/>
</dbReference>
<dbReference type="GO" id="GO:0042158">
    <property type="term" value="P:lipoprotein biosynthetic process"/>
    <property type="evidence" value="ECO:0007669"/>
    <property type="project" value="InterPro"/>
</dbReference>
<dbReference type="RefSeq" id="WP_258540447.1">
    <property type="nucleotide sequence ID" value="NZ_OU015584.1"/>
</dbReference>
<keyword evidence="9" id="KW-1185">Reference proteome</keyword>
<evidence type="ECO:0000256" key="6">
    <source>
        <dbReference type="ARBA" id="ARBA00023136"/>
    </source>
</evidence>
<evidence type="ECO:0000256" key="7">
    <source>
        <dbReference type="SAM" id="Phobius"/>
    </source>
</evidence>
<dbReference type="PANTHER" id="PTHR30589:SF0">
    <property type="entry name" value="PHOSPHATIDYLGLYCEROL--PROLIPOPROTEIN DIACYLGLYCERYL TRANSFERASE"/>
    <property type="match status" value="1"/>
</dbReference>
<proteinExistence type="inferred from homology"/>
<feature type="transmembrane region" description="Helical" evidence="7">
    <location>
        <begin position="47"/>
        <end position="69"/>
    </location>
</feature>
<evidence type="ECO:0000256" key="2">
    <source>
        <dbReference type="ARBA" id="ARBA00022475"/>
    </source>
</evidence>
<comment type="similarity">
    <text evidence="1">Belongs to the Lgt family.</text>
</comment>
<dbReference type="GO" id="GO:0005886">
    <property type="term" value="C:plasma membrane"/>
    <property type="evidence" value="ECO:0007669"/>
    <property type="project" value="InterPro"/>
</dbReference>
<evidence type="ECO:0000313" key="9">
    <source>
        <dbReference type="Proteomes" id="UP000683507"/>
    </source>
</evidence>
<feature type="transmembrane region" description="Helical" evidence="7">
    <location>
        <begin position="160"/>
        <end position="181"/>
    </location>
</feature>